<keyword evidence="2" id="KW-0812">Transmembrane</keyword>
<gene>
    <name evidence="3" type="ORF">MELLADRAFT_109107</name>
</gene>
<feature type="transmembrane region" description="Helical" evidence="2">
    <location>
        <begin position="100"/>
        <end position="122"/>
    </location>
</feature>
<dbReference type="AlphaFoldDB" id="F4RVC2"/>
<keyword evidence="2" id="KW-1133">Transmembrane helix</keyword>
<feature type="region of interest" description="Disordered" evidence="1">
    <location>
        <begin position="15"/>
        <end position="48"/>
    </location>
</feature>
<evidence type="ECO:0000256" key="1">
    <source>
        <dbReference type="SAM" id="MobiDB-lite"/>
    </source>
</evidence>
<dbReference type="eggNOG" id="ENOG502ST9M">
    <property type="taxonomic scope" value="Eukaryota"/>
</dbReference>
<feature type="transmembrane region" description="Helical" evidence="2">
    <location>
        <begin position="200"/>
        <end position="225"/>
    </location>
</feature>
<proteinExistence type="predicted"/>
<feature type="compositionally biased region" description="Basic and acidic residues" evidence="1">
    <location>
        <begin position="19"/>
        <end position="48"/>
    </location>
</feature>
<dbReference type="EMBL" id="GL883123">
    <property type="protein sequence ID" value="EGG03695.1"/>
    <property type="molecule type" value="Genomic_DNA"/>
</dbReference>
<protein>
    <submittedName>
        <fullName evidence="3">Uncharacterized protein</fullName>
    </submittedName>
</protein>
<name>F4RVC2_MELLP</name>
<feature type="transmembrane region" description="Helical" evidence="2">
    <location>
        <begin position="629"/>
        <end position="653"/>
    </location>
</feature>
<dbReference type="Proteomes" id="UP000001072">
    <property type="component" value="Unassembled WGS sequence"/>
</dbReference>
<sequence length="726" mass="80283">MNIAEEHELKTIRLGSSYSDRRSRIDTSKESRKPMKTRDTHSSITADRRVGPMEPFECNYSDITAAYSLSHIEHHQTDRSSKIETQRENRRSSRSISRQGWIVIIGHSILMVFTIIFLILPLYRQCAIPNRSALLVKRSPRISILIVTGLATICSTSGSYLFSRAVVIMLQRRLKRPISLIQLVSIIELSRGSLSIKLSYLSYCLIPIVLVALLETLTASFATLLTPTRIEVMSTIRGSEIDFASAAFNEFFMTSPIYNQTVKSLQSNDPTALGPLLTSSGIASAYSELGSSSLLKFRGAFFNASTAGVLPILKKDVSGMEDESSTQKDVKGILSNEIPSRFSISGQTWKLGKQFSSNHTMFQQGFTAKVKCKVRNVSEPNRPSLLSSARRIEFPDANVSKSLNYTLFQLTFDAKCPDGQVLVVDSLVTAIGTRFLDGGIAQVTLCSDQDLSGSKTPGHHFTGSGGGYGFLDSTVCEIDTRITNVQVNYKGSINSGEVNNTQSITSENALISRAIVSLLSVMISKSQTIYTTGFGDVIKAIYNSQNPSSTLNTTYFISGGANTTFINQILELYFKGQVEFLASYFRAAISVGGVFPDDQLPQNMTKNVKGEWYTESIGWDQTKHKKTPYILGPLIPIFVIGSLSMILVLGPYMDYSEESGRNQNPKFQPDNLIEVLVASTYGELGIQLRRLKGQGLKKIGLQQVEVLEPLDDERWKIKLHRPNSLD</sequence>
<dbReference type="OrthoDB" id="3351168at2759"/>
<dbReference type="InParanoid" id="F4RVC2"/>
<keyword evidence="2" id="KW-0472">Membrane</keyword>
<keyword evidence="4" id="KW-1185">Reference proteome</keyword>
<reference evidence="4" key="1">
    <citation type="journal article" date="2011" name="Proc. Natl. Acad. Sci. U.S.A.">
        <title>Obligate biotrophy features unraveled by the genomic analysis of rust fungi.</title>
        <authorList>
            <person name="Duplessis S."/>
            <person name="Cuomo C.A."/>
            <person name="Lin Y.-C."/>
            <person name="Aerts A."/>
            <person name="Tisserant E."/>
            <person name="Veneault-Fourrey C."/>
            <person name="Joly D.L."/>
            <person name="Hacquard S."/>
            <person name="Amselem J."/>
            <person name="Cantarel B.L."/>
            <person name="Chiu R."/>
            <person name="Coutinho P.M."/>
            <person name="Feau N."/>
            <person name="Field M."/>
            <person name="Frey P."/>
            <person name="Gelhaye E."/>
            <person name="Goldberg J."/>
            <person name="Grabherr M.G."/>
            <person name="Kodira C.D."/>
            <person name="Kohler A."/>
            <person name="Kuees U."/>
            <person name="Lindquist E.A."/>
            <person name="Lucas S.M."/>
            <person name="Mago R."/>
            <person name="Mauceli E."/>
            <person name="Morin E."/>
            <person name="Murat C."/>
            <person name="Pangilinan J.L."/>
            <person name="Park R."/>
            <person name="Pearson M."/>
            <person name="Quesneville H."/>
            <person name="Rouhier N."/>
            <person name="Sakthikumar S."/>
            <person name="Salamov A.A."/>
            <person name="Schmutz J."/>
            <person name="Selles B."/>
            <person name="Shapiro H."/>
            <person name="Tanguay P."/>
            <person name="Tuskan G.A."/>
            <person name="Henrissat B."/>
            <person name="Van de Peer Y."/>
            <person name="Rouze P."/>
            <person name="Ellis J.G."/>
            <person name="Dodds P.N."/>
            <person name="Schein J.E."/>
            <person name="Zhong S."/>
            <person name="Hamelin R.C."/>
            <person name="Grigoriev I.V."/>
            <person name="Szabo L.J."/>
            <person name="Martin F."/>
        </authorList>
    </citation>
    <scope>NUCLEOTIDE SEQUENCE [LARGE SCALE GENOMIC DNA]</scope>
    <source>
        <strain evidence="4">98AG31 / pathotype 3-4-7</strain>
    </source>
</reference>
<dbReference type="STRING" id="747676.F4RVC2"/>
<dbReference type="RefSeq" id="XP_007413142.1">
    <property type="nucleotide sequence ID" value="XM_007413080.1"/>
</dbReference>
<dbReference type="KEGG" id="mlr:MELLADRAFT_109107"/>
<feature type="transmembrane region" description="Helical" evidence="2">
    <location>
        <begin position="142"/>
        <end position="162"/>
    </location>
</feature>
<dbReference type="HOGENOM" id="CLU_381335_0_0_1"/>
<evidence type="ECO:0000256" key="2">
    <source>
        <dbReference type="SAM" id="Phobius"/>
    </source>
</evidence>
<organism evidence="4">
    <name type="scientific">Melampsora larici-populina (strain 98AG31 / pathotype 3-4-7)</name>
    <name type="common">Poplar leaf rust fungus</name>
    <dbReference type="NCBI Taxonomy" id="747676"/>
    <lineage>
        <taxon>Eukaryota</taxon>
        <taxon>Fungi</taxon>
        <taxon>Dikarya</taxon>
        <taxon>Basidiomycota</taxon>
        <taxon>Pucciniomycotina</taxon>
        <taxon>Pucciniomycetes</taxon>
        <taxon>Pucciniales</taxon>
        <taxon>Melampsoraceae</taxon>
        <taxon>Melampsora</taxon>
    </lineage>
</organism>
<dbReference type="GeneID" id="18923656"/>
<dbReference type="VEuPathDB" id="FungiDB:MELLADRAFT_109107"/>
<accession>F4RVC2</accession>
<evidence type="ECO:0000313" key="4">
    <source>
        <dbReference type="Proteomes" id="UP000001072"/>
    </source>
</evidence>
<evidence type="ECO:0000313" key="3">
    <source>
        <dbReference type="EMBL" id="EGG03695.1"/>
    </source>
</evidence>